<dbReference type="PANTHER" id="PTHR10663">
    <property type="entry name" value="GUANYL-NUCLEOTIDE EXCHANGE FACTOR"/>
    <property type="match status" value="1"/>
</dbReference>
<dbReference type="InterPro" id="IPR035999">
    <property type="entry name" value="Sec7_dom_sf"/>
</dbReference>
<evidence type="ECO:0000313" key="9">
    <source>
        <dbReference type="Proteomes" id="UP000001554"/>
    </source>
</evidence>
<feature type="region of interest" description="Disordered" evidence="5">
    <location>
        <begin position="419"/>
        <end position="500"/>
    </location>
</feature>
<evidence type="ECO:0000256" key="4">
    <source>
        <dbReference type="ARBA" id="ARBA00023136"/>
    </source>
</evidence>
<feature type="region of interest" description="Disordered" evidence="5">
    <location>
        <begin position="621"/>
        <end position="684"/>
    </location>
</feature>
<dbReference type="PROSITE" id="PS50190">
    <property type="entry name" value="SEC7"/>
    <property type="match status" value="1"/>
</dbReference>
<dbReference type="AlphaFoldDB" id="A0A9J7KSV7"/>
<dbReference type="GO" id="GO:0032012">
    <property type="term" value="P:regulation of ARF protein signal transduction"/>
    <property type="evidence" value="ECO:0007669"/>
    <property type="project" value="InterPro"/>
</dbReference>
<evidence type="ECO:0000256" key="2">
    <source>
        <dbReference type="ARBA" id="ARBA00022475"/>
    </source>
</evidence>
<dbReference type="Pfam" id="PF01369">
    <property type="entry name" value="Sec7"/>
    <property type="match status" value="1"/>
</dbReference>
<feature type="compositionally biased region" description="Pro residues" evidence="5">
    <location>
        <begin position="426"/>
        <end position="435"/>
    </location>
</feature>
<dbReference type="Pfam" id="PF00595">
    <property type="entry name" value="PDZ"/>
    <property type="match status" value="1"/>
</dbReference>
<evidence type="ECO:0000256" key="3">
    <source>
        <dbReference type="ARBA" id="ARBA00022658"/>
    </source>
</evidence>
<dbReference type="FunFam" id="2.30.29.30:FF:000267">
    <property type="entry name" value="PH and SEC7 domain-containing protein 4"/>
    <property type="match status" value="1"/>
</dbReference>
<dbReference type="CDD" id="cd13295">
    <property type="entry name" value="PH_EFA6"/>
    <property type="match status" value="1"/>
</dbReference>
<dbReference type="OrthoDB" id="2157641at2759"/>
<feature type="domain" description="PDZ" evidence="7">
    <location>
        <begin position="32"/>
        <end position="116"/>
    </location>
</feature>
<feature type="compositionally biased region" description="Basic and acidic residues" evidence="5">
    <location>
        <begin position="670"/>
        <end position="682"/>
    </location>
</feature>
<dbReference type="PROSITE" id="PS50003">
    <property type="entry name" value="PH_DOMAIN"/>
    <property type="match status" value="1"/>
</dbReference>
<dbReference type="InterPro" id="IPR001478">
    <property type="entry name" value="PDZ"/>
</dbReference>
<feature type="compositionally biased region" description="Polar residues" evidence="5">
    <location>
        <begin position="1115"/>
        <end position="1128"/>
    </location>
</feature>
<dbReference type="RefSeq" id="XP_035669537.1">
    <property type="nucleotide sequence ID" value="XM_035813644.1"/>
</dbReference>
<gene>
    <name evidence="10" type="primary">LOC118411386</name>
</gene>
<evidence type="ECO:0000313" key="10">
    <source>
        <dbReference type="RefSeq" id="XP_035669537.1"/>
    </source>
</evidence>
<dbReference type="InterPro" id="IPR011993">
    <property type="entry name" value="PH-like_dom_sf"/>
</dbReference>
<feature type="region of interest" description="Disordered" evidence="5">
    <location>
        <begin position="362"/>
        <end position="405"/>
    </location>
</feature>
<evidence type="ECO:0000256" key="5">
    <source>
        <dbReference type="SAM" id="MobiDB-lite"/>
    </source>
</evidence>
<name>A0A9J7KSV7_BRAFL</name>
<dbReference type="SUPFAM" id="SSF50156">
    <property type="entry name" value="PDZ domain-like"/>
    <property type="match status" value="1"/>
</dbReference>
<accession>A0A9J7KSV7</accession>
<reference evidence="10" key="2">
    <citation type="submission" date="2025-08" db="UniProtKB">
        <authorList>
            <consortium name="RefSeq"/>
        </authorList>
    </citation>
    <scope>IDENTIFICATION</scope>
    <source>
        <strain evidence="10">S238N-H82</strain>
        <tissue evidence="10">Testes</tissue>
    </source>
</reference>
<evidence type="ECO:0000259" key="8">
    <source>
        <dbReference type="PROSITE" id="PS50190"/>
    </source>
</evidence>
<dbReference type="Gene3D" id="2.30.42.10">
    <property type="match status" value="1"/>
</dbReference>
<reference evidence="9" key="1">
    <citation type="journal article" date="2020" name="Nat. Ecol. Evol.">
        <title>Deeply conserved synteny resolves early events in vertebrate evolution.</title>
        <authorList>
            <person name="Simakov O."/>
            <person name="Marletaz F."/>
            <person name="Yue J.X."/>
            <person name="O'Connell B."/>
            <person name="Jenkins J."/>
            <person name="Brandt A."/>
            <person name="Calef R."/>
            <person name="Tung C.H."/>
            <person name="Huang T.K."/>
            <person name="Schmutz J."/>
            <person name="Satoh N."/>
            <person name="Yu J.K."/>
            <person name="Putnam N.H."/>
            <person name="Green R.E."/>
            <person name="Rokhsar D.S."/>
        </authorList>
    </citation>
    <scope>NUCLEOTIDE SEQUENCE [LARGE SCALE GENOMIC DNA]</scope>
    <source>
        <strain evidence="9">S238N-H82</strain>
    </source>
</reference>
<feature type="domain" description="PH" evidence="6">
    <location>
        <begin position="878"/>
        <end position="1008"/>
    </location>
</feature>
<dbReference type="Proteomes" id="UP000001554">
    <property type="component" value="Chromosome 3"/>
</dbReference>
<evidence type="ECO:0000259" key="6">
    <source>
        <dbReference type="PROSITE" id="PS50003"/>
    </source>
</evidence>
<dbReference type="InterPro" id="IPR000904">
    <property type="entry name" value="Sec7_dom"/>
</dbReference>
<dbReference type="SUPFAM" id="SSF50729">
    <property type="entry name" value="PH domain-like"/>
    <property type="match status" value="1"/>
</dbReference>
<feature type="region of interest" description="Disordered" evidence="5">
    <location>
        <begin position="842"/>
        <end position="867"/>
    </location>
</feature>
<feature type="compositionally biased region" description="Basic residues" evidence="5">
    <location>
        <begin position="167"/>
        <end position="186"/>
    </location>
</feature>
<dbReference type="InterPro" id="IPR036034">
    <property type="entry name" value="PDZ_sf"/>
</dbReference>
<dbReference type="SMART" id="SM00233">
    <property type="entry name" value="PH"/>
    <property type="match status" value="1"/>
</dbReference>
<dbReference type="Pfam" id="PF15410">
    <property type="entry name" value="PH_9"/>
    <property type="match status" value="1"/>
</dbReference>
<dbReference type="InterPro" id="IPR041681">
    <property type="entry name" value="PH_9"/>
</dbReference>
<dbReference type="GeneID" id="118411386"/>
<feature type="compositionally biased region" description="Acidic residues" evidence="5">
    <location>
        <begin position="623"/>
        <end position="649"/>
    </location>
</feature>
<keyword evidence="4" id="KW-0472">Membrane</keyword>
<organism evidence="9 10">
    <name type="scientific">Branchiostoma floridae</name>
    <name type="common">Florida lancelet</name>
    <name type="synonym">Amphioxus</name>
    <dbReference type="NCBI Taxonomy" id="7739"/>
    <lineage>
        <taxon>Eukaryota</taxon>
        <taxon>Metazoa</taxon>
        <taxon>Chordata</taxon>
        <taxon>Cephalochordata</taxon>
        <taxon>Leptocardii</taxon>
        <taxon>Amphioxiformes</taxon>
        <taxon>Branchiostomatidae</taxon>
        <taxon>Branchiostoma</taxon>
    </lineage>
</organism>
<feature type="domain" description="SEC7" evidence="8">
    <location>
        <begin position="651"/>
        <end position="834"/>
    </location>
</feature>
<dbReference type="SMART" id="SM00222">
    <property type="entry name" value="Sec7"/>
    <property type="match status" value="1"/>
</dbReference>
<dbReference type="GO" id="GO:0005085">
    <property type="term" value="F:guanyl-nucleotide exchange factor activity"/>
    <property type="evidence" value="ECO:0000318"/>
    <property type="project" value="GO_Central"/>
</dbReference>
<feature type="compositionally biased region" description="Polar residues" evidence="5">
    <location>
        <begin position="852"/>
        <end position="861"/>
    </location>
</feature>
<feature type="compositionally biased region" description="Basic and acidic residues" evidence="5">
    <location>
        <begin position="650"/>
        <end position="661"/>
    </location>
</feature>
<sequence>MWEASPGRCDAFGRGGESVTCIPTKMAGWVKVVKLERPGGTGIYGFSVIGGPGTEVPLCIGAVIEGSPADYSRQIHVGDVILEVDGRPVHGLSKDEVLNLVQNSNEDVVLALREDPDVRDKAEELLSQLPPPRPATPHTPPPPAYEPLPHLGYDGIPPEMADDRHARHDHHHMGRTGSKKLHHGQRAKSEGEGKCLSTANTPVHNNTEAAMPPEEPPVVVTTRNPRLGDIQSKLHSSMPLLDIYSSHRSKSFDHRYCCDQTDSREGSPTQTPQDGKPGKVVGQLTFDVSLPNASPRIESGTKSPSADQLLYSAQRSNSLQPHAQLEQKKSSSLDVLGTGAEARLQGRSPSHMLVRQAKVENEEEKALQAQQNLENQKSDRFLSVKDEKPPIAVKPQRSFDRRAPARHVAEREHMYVQRGYSAEAAPPRPPRPDPPTRTVSVDVHKKREKERERDGTQTYVNLEHSPSKTRPGAHTLRRLEGLKSPEKSSESSSGFSEATTPTMHVVRETVINGVDPQTGTATSERIVTVMHDGHGLATHHNPIYQQLPVRPRSLDESSLGEMARTLTFIGHVVTHKPPQPPPWLQLPMRPRSMEDSPHDLPRSYSEAATLPRDAALLARDYAEIDDDDIPDIEEKDERKDDDDDSDSDGEEKGVYESRAWSDSDSEVDLALDREPGSPKKVDIPSAKRLAKRLYNLDGFKKSDVARHLSKKNEFNRLVAQEYLAHFDFSGHQLDIALRTFLKAFSLTGETQERERVLMHFSHRYHECNPAMCGSEDAVHTLTCALMLLNTDLHGQHGGKRMTLTAFIDNLSGLNDGNNFNKDTLKALYHSIKSEPIEWAVDEEEKEGAAANKTGNESTSSPGIGDNPFLDVPRDPNAVTFKQGFLLRKCTVEADGRKILCCLPAPLGKRGWKMFYASLKGLILFMHKKPKTEEDIPEEEEYRYERQVYTEDIRNSISIHHSLASKATDYKKRPNVFRLRTAEWRIFLFQASDQEEMQDWMTMINLAAASLSSPPLPAAIGSQKKFRRPVMPVAPTRLTPTEQLQHHENKVQSLEQELAEHRQYAPDKRARSHVIREWHEKHNYLEFEITRFKTYVYLLQSKIAQDEETAMMRPISGTTSMPTGFNQTGEARREGLKKSHSTVSTRQRPPKVHRSMSDRYSYRQAIMNSNPDGP</sequence>
<dbReference type="Gene3D" id="1.10.1000.11">
    <property type="entry name" value="Arf Nucleotide-binding Site Opener,domain 2"/>
    <property type="match status" value="1"/>
</dbReference>
<keyword evidence="9" id="KW-1185">Reference proteome</keyword>
<feature type="compositionally biased region" description="Basic and acidic residues" evidence="5">
    <location>
        <begin position="442"/>
        <end position="455"/>
    </location>
</feature>
<dbReference type="SUPFAM" id="SSF48425">
    <property type="entry name" value="Sec7 domain"/>
    <property type="match status" value="1"/>
</dbReference>
<feature type="region of interest" description="Disordered" evidence="5">
    <location>
        <begin position="577"/>
        <end position="607"/>
    </location>
</feature>
<dbReference type="Gene3D" id="2.30.29.30">
    <property type="entry name" value="Pleckstrin-homology domain (PH domain)/Phosphotyrosine-binding domain (PTB)"/>
    <property type="match status" value="1"/>
</dbReference>
<protein>
    <submittedName>
        <fullName evidence="10">PH and SEC7 domain-containing protein-like isoform X1</fullName>
    </submittedName>
</protein>
<dbReference type="CDD" id="cd00136">
    <property type="entry name" value="PDZ_canonical"/>
    <property type="match status" value="1"/>
</dbReference>
<dbReference type="CDD" id="cd00171">
    <property type="entry name" value="Sec7"/>
    <property type="match status" value="1"/>
</dbReference>
<dbReference type="SMART" id="SM00228">
    <property type="entry name" value="PDZ"/>
    <property type="match status" value="1"/>
</dbReference>
<keyword evidence="2" id="KW-1003">Cell membrane</keyword>
<dbReference type="GO" id="GO:0032587">
    <property type="term" value="C:ruffle membrane"/>
    <property type="evidence" value="ECO:0007669"/>
    <property type="project" value="UniProtKB-SubCell"/>
</dbReference>
<feature type="compositionally biased region" description="Basic and acidic residues" evidence="5">
    <location>
        <begin position="591"/>
        <end position="601"/>
    </location>
</feature>
<feature type="compositionally biased region" description="Basic and acidic residues" evidence="5">
    <location>
        <begin position="376"/>
        <end position="389"/>
    </location>
</feature>
<dbReference type="InterPro" id="IPR023394">
    <property type="entry name" value="Sec7_C_sf"/>
</dbReference>
<dbReference type="InterPro" id="IPR001849">
    <property type="entry name" value="PH_domain"/>
</dbReference>
<feature type="region of interest" description="Disordered" evidence="5">
    <location>
        <begin position="1113"/>
        <end position="1173"/>
    </location>
</feature>
<proteinExistence type="predicted"/>
<feature type="compositionally biased region" description="Pro residues" evidence="5">
    <location>
        <begin position="129"/>
        <end position="146"/>
    </location>
</feature>
<dbReference type="PANTHER" id="PTHR10663:SF376">
    <property type="entry name" value="PH AND SEC7 DOMAIN-CONTAINING PROTEIN"/>
    <property type="match status" value="1"/>
</dbReference>
<feature type="region of interest" description="Disordered" evidence="5">
    <location>
        <begin position="126"/>
        <end position="197"/>
    </location>
</feature>
<evidence type="ECO:0000256" key="1">
    <source>
        <dbReference type="ARBA" id="ARBA00004632"/>
    </source>
</evidence>
<keyword evidence="3" id="KW-0344">Guanine-nucleotide releasing factor</keyword>
<dbReference type="PROSITE" id="PS50106">
    <property type="entry name" value="PDZ"/>
    <property type="match status" value="1"/>
</dbReference>
<comment type="subcellular location">
    <subcellularLocation>
        <location evidence="1">Cell projection</location>
        <location evidence="1">Ruffle membrane</location>
    </subcellularLocation>
</comment>
<evidence type="ECO:0000259" key="7">
    <source>
        <dbReference type="PROSITE" id="PS50106"/>
    </source>
</evidence>
<dbReference type="KEGG" id="bfo:118411386"/>
<feature type="compositionally biased region" description="Basic and acidic residues" evidence="5">
    <location>
        <begin position="477"/>
        <end position="489"/>
    </location>
</feature>
<feature type="region of interest" description="Disordered" evidence="5">
    <location>
        <begin position="258"/>
        <end position="281"/>
    </location>
</feature>